<accession>A0A3M7GYU0</accession>
<name>A0A3M7GYU0_HORWE</name>
<feature type="compositionally biased region" description="Basic and acidic residues" evidence="1">
    <location>
        <begin position="604"/>
        <end position="614"/>
    </location>
</feature>
<protein>
    <recommendedName>
        <fullName evidence="2">SprT-like domain-containing protein</fullName>
    </recommendedName>
</protein>
<evidence type="ECO:0000313" key="4">
    <source>
        <dbReference type="Proteomes" id="UP000281468"/>
    </source>
</evidence>
<feature type="region of interest" description="Disordered" evidence="1">
    <location>
        <begin position="1"/>
        <end position="290"/>
    </location>
</feature>
<feature type="domain" description="SprT-like" evidence="2">
    <location>
        <begin position="370"/>
        <end position="540"/>
    </location>
</feature>
<dbReference type="InterPro" id="IPR006640">
    <property type="entry name" value="SprT-like_domain"/>
</dbReference>
<feature type="compositionally biased region" description="Polar residues" evidence="1">
    <location>
        <begin position="188"/>
        <end position="207"/>
    </location>
</feature>
<feature type="region of interest" description="Disordered" evidence="1">
    <location>
        <begin position="590"/>
        <end position="623"/>
    </location>
</feature>
<dbReference type="Proteomes" id="UP000281468">
    <property type="component" value="Unassembled WGS sequence"/>
</dbReference>
<feature type="compositionally biased region" description="Basic and acidic residues" evidence="1">
    <location>
        <begin position="347"/>
        <end position="358"/>
    </location>
</feature>
<feature type="compositionally biased region" description="Low complexity" evidence="1">
    <location>
        <begin position="111"/>
        <end position="126"/>
    </location>
</feature>
<sequence length="638" mass="70599">MARLRKPSCESFHDCDSANEEFAPKSTSSPPHQSVRRSPRKKAAATYKEPIQPEEDFEYGSRSLTPKLPSAKKTNRKQVHLAPFGSTQNAMAALQIQDDQKSRSRRTGPTKLPKVPKLKPSLSKPVPVKPSPAPQLDEPEAESPEDSESDFEESVWCGSDGDSYDSDDELPSPSKFINLPPKALPQKPVQSQGLDLSNTFKALSITESARETQTEGIEERRPSTSSRPTSSSDKENDNQAILHFSPPRLYSPRKQAHPERPTTPPLTSPSKGRLLSPSKRQARLPTPPLRQSIDAFWNAETVNEWNDQYSPRKEWKSPQRSNPFGGQQKSSSPPASPRKAASPTKRSKAEIEAKKGWEARKHQVAEDFLKEVDDNVTGGEVQDLAKDTGGVRFIWSKTLNSTAGRANWKRETIRTKQLDGTTSISHKHHASIELAEKVIDDEERLLNVIAHEFCHLCNFMISGIKDQPHGKQFKDWGRKCTAAFAHRGVEVTTKHSYQIEYKYIWQCSNEDCGAKFQRHSKSIDPKRHRCGSCRSSLAQIKPVPRQGGAGGGGATGYAAYVKQHFATLKAGMPGASQKQVMAALGEKYRGEKANASTIGGNKLAGEERGGKGESQKVQPEEAVDGIARRLDFVNLESD</sequence>
<feature type="compositionally biased region" description="Low complexity" evidence="1">
    <location>
        <begin position="329"/>
        <end position="344"/>
    </location>
</feature>
<feature type="compositionally biased region" description="Basic residues" evidence="1">
    <location>
        <begin position="34"/>
        <end position="43"/>
    </location>
</feature>
<dbReference type="Pfam" id="PF10263">
    <property type="entry name" value="SprT-like"/>
    <property type="match status" value="1"/>
</dbReference>
<evidence type="ECO:0000259" key="2">
    <source>
        <dbReference type="SMART" id="SM00731"/>
    </source>
</evidence>
<reference evidence="3 4" key="1">
    <citation type="journal article" date="2018" name="BMC Genomics">
        <title>Genomic evidence for intraspecific hybridization in a clonal and extremely halotolerant yeast.</title>
        <authorList>
            <person name="Gostincar C."/>
            <person name="Stajich J.E."/>
            <person name="Zupancic J."/>
            <person name="Zalar P."/>
            <person name="Gunde-Cimerman N."/>
        </authorList>
    </citation>
    <scope>NUCLEOTIDE SEQUENCE [LARGE SCALE GENOMIC DNA]</scope>
    <source>
        <strain evidence="3 4">EXF-171</strain>
    </source>
</reference>
<dbReference type="GO" id="GO:0006950">
    <property type="term" value="P:response to stress"/>
    <property type="evidence" value="ECO:0007669"/>
    <property type="project" value="UniProtKB-ARBA"/>
</dbReference>
<proteinExistence type="predicted"/>
<dbReference type="Pfam" id="PF17283">
    <property type="entry name" value="Zn_ribbon_SprT"/>
    <property type="match status" value="1"/>
</dbReference>
<gene>
    <name evidence="3" type="ORF">D0862_04663</name>
</gene>
<feature type="compositionally biased region" description="Basic and acidic residues" evidence="1">
    <location>
        <begin position="7"/>
        <end position="16"/>
    </location>
</feature>
<organism evidence="3 4">
    <name type="scientific">Hortaea werneckii</name>
    <name type="common">Black yeast</name>
    <name type="synonym">Cladosporium werneckii</name>
    <dbReference type="NCBI Taxonomy" id="91943"/>
    <lineage>
        <taxon>Eukaryota</taxon>
        <taxon>Fungi</taxon>
        <taxon>Dikarya</taxon>
        <taxon>Ascomycota</taxon>
        <taxon>Pezizomycotina</taxon>
        <taxon>Dothideomycetes</taxon>
        <taxon>Dothideomycetidae</taxon>
        <taxon>Mycosphaerellales</taxon>
        <taxon>Teratosphaeriaceae</taxon>
        <taxon>Hortaea</taxon>
    </lineage>
</organism>
<dbReference type="InterPro" id="IPR035240">
    <property type="entry name" value="SprT_Zn_ribbon"/>
</dbReference>
<feature type="compositionally biased region" description="Basic and acidic residues" evidence="1">
    <location>
        <begin position="208"/>
        <end position="222"/>
    </location>
</feature>
<comment type="caution">
    <text evidence="3">The sequence shown here is derived from an EMBL/GenBank/DDBJ whole genome shotgun (WGS) entry which is preliminary data.</text>
</comment>
<evidence type="ECO:0000313" key="3">
    <source>
        <dbReference type="EMBL" id="RMZ06330.1"/>
    </source>
</evidence>
<feature type="compositionally biased region" description="Polar residues" evidence="1">
    <location>
        <begin position="318"/>
        <end position="328"/>
    </location>
</feature>
<feature type="region of interest" description="Disordered" evidence="1">
    <location>
        <begin position="308"/>
        <end position="358"/>
    </location>
</feature>
<dbReference type="PANTHER" id="PTHR23099:SF0">
    <property type="entry name" value="GERM CELL NUCLEAR ACIDIC PROTEIN"/>
    <property type="match status" value="1"/>
</dbReference>
<dbReference type="GO" id="GO:0005634">
    <property type="term" value="C:nucleus"/>
    <property type="evidence" value="ECO:0007669"/>
    <property type="project" value="TreeGrafter"/>
</dbReference>
<dbReference type="AlphaFoldDB" id="A0A3M7GYU0"/>
<feature type="compositionally biased region" description="Acidic residues" evidence="1">
    <location>
        <begin position="137"/>
        <end position="153"/>
    </location>
</feature>
<dbReference type="VEuPathDB" id="FungiDB:BTJ68_00241"/>
<dbReference type="SMART" id="SM00731">
    <property type="entry name" value="SprT"/>
    <property type="match status" value="1"/>
</dbReference>
<dbReference type="EMBL" id="QWIQ01000114">
    <property type="protein sequence ID" value="RMZ06330.1"/>
    <property type="molecule type" value="Genomic_DNA"/>
</dbReference>
<evidence type="ECO:0000256" key="1">
    <source>
        <dbReference type="SAM" id="MobiDB-lite"/>
    </source>
</evidence>
<dbReference type="PANTHER" id="PTHR23099">
    <property type="entry name" value="TRANSCRIPTIONAL REGULATOR"/>
    <property type="match status" value="1"/>
</dbReference>